<comment type="caution">
    <text evidence="1">The sequence shown here is derived from an EMBL/GenBank/DDBJ whole genome shotgun (WGS) entry which is preliminary data.</text>
</comment>
<accession>A0ABW6SQC5</accession>
<reference evidence="1 2" key="1">
    <citation type="submission" date="2024-10" db="EMBL/GenBank/DDBJ databases">
        <title>The Natural Products Discovery Center: Release of the First 8490 Sequenced Strains for Exploring Actinobacteria Biosynthetic Diversity.</title>
        <authorList>
            <person name="Kalkreuter E."/>
            <person name="Kautsar S.A."/>
            <person name="Yang D."/>
            <person name="Bader C.D."/>
            <person name="Teijaro C.N."/>
            <person name="Fluegel L."/>
            <person name="Davis C.M."/>
            <person name="Simpson J.R."/>
            <person name="Lauterbach L."/>
            <person name="Steele A.D."/>
            <person name="Gui C."/>
            <person name="Meng S."/>
            <person name="Li G."/>
            <person name="Viehrig K."/>
            <person name="Ye F."/>
            <person name="Su P."/>
            <person name="Kiefer A.F."/>
            <person name="Nichols A."/>
            <person name="Cepeda A.J."/>
            <person name="Yan W."/>
            <person name="Fan B."/>
            <person name="Jiang Y."/>
            <person name="Adhikari A."/>
            <person name="Zheng C.-J."/>
            <person name="Schuster L."/>
            <person name="Cowan T.M."/>
            <person name="Smanski M.J."/>
            <person name="Chevrette M.G."/>
            <person name="De Carvalho L.P.S."/>
            <person name="Shen B."/>
        </authorList>
    </citation>
    <scope>NUCLEOTIDE SEQUENCE [LARGE SCALE GENOMIC DNA]</scope>
    <source>
        <strain evidence="1 2">NPDC002173</strain>
    </source>
</reference>
<dbReference type="InterPro" id="IPR011990">
    <property type="entry name" value="TPR-like_helical_dom_sf"/>
</dbReference>
<dbReference type="RefSeq" id="WP_387412108.1">
    <property type="nucleotide sequence ID" value="NZ_JBIASD010000009.1"/>
</dbReference>
<dbReference type="EMBL" id="JBIASD010000009">
    <property type="protein sequence ID" value="MFF3667113.1"/>
    <property type="molecule type" value="Genomic_DNA"/>
</dbReference>
<dbReference type="Proteomes" id="UP001602013">
    <property type="component" value="Unassembled WGS sequence"/>
</dbReference>
<name>A0ABW6SQC5_9ACTN</name>
<dbReference type="Pfam" id="PF13424">
    <property type="entry name" value="TPR_12"/>
    <property type="match status" value="1"/>
</dbReference>
<proteinExistence type="predicted"/>
<dbReference type="SUPFAM" id="SSF48452">
    <property type="entry name" value="TPR-like"/>
    <property type="match status" value="1"/>
</dbReference>
<keyword evidence="2" id="KW-1185">Reference proteome</keyword>
<dbReference type="Gene3D" id="1.25.40.10">
    <property type="entry name" value="Tetratricopeptide repeat domain"/>
    <property type="match status" value="1"/>
</dbReference>
<gene>
    <name evidence="1" type="ORF">ACFYXI_16055</name>
</gene>
<protein>
    <submittedName>
        <fullName evidence="1">Tetratricopeptide repeat protein</fullName>
    </submittedName>
</protein>
<evidence type="ECO:0000313" key="2">
    <source>
        <dbReference type="Proteomes" id="UP001602013"/>
    </source>
</evidence>
<sequence length="81" mass="8941">MSHSRSLSEALVWLQQALPLARAVGNRINEAETLTHLGETLAGLNRPKEARHHLNQARSLWLALADPRANHTDTLLSALSE</sequence>
<organism evidence="1 2">
    <name type="scientific">Microtetraspora malaysiensis</name>
    <dbReference type="NCBI Taxonomy" id="161358"/>
    <lineage>
        <taxon>Bacteria</taxon>
        <taxon>Bacillati</taxon>
        <taxon>Actinomycetota</taxon>
        <taxon>Actinomycetes</taxon>
        <taxon>Streptosporangiales</taxon>
        <taxon>Streptosporangiaceae</taxon>
        <taxon>Microtetraspora</taxon>
    </lineage>
</organism>
<evidence type="ECO:0000313" key="1">
    <source>
        <dbReference type="EMBL" id="MFF3667113.1"/>
    </source>
</evidence>